<dbReference type="PANTHER" id="PTHR46376:SF1">
    <property type="entry name" value="LEUCINE-ZIPPER-LIKE TRANSCRIPTIONAL REGULATOR 1"/>
    <property type="match status" value="1"/>
</dbReference>
<dbReference type="InterPro" id="IPR011333">
    <property type="entry name" value="SKP1/BTB/POZ_sf"/>
</dbReference>
<evidence type="ECO:0000256" key="2">
    <source>
        <dbReference type="ARBA" id="ARBA00022441"/>
    </source>
</evidence>
<dbReference type="Proteomes" id="UP000708148">
    <property type="component" value="Unassembled WGS sequence"/>
</dbReference>
<dbReference type="OrthoDB" id="6359816at2759"/>
<dbReference type="InterPro" id="IPR000210">
    <property type="entry name" value="BTB/POZ_dom"/>
</dbReference>
<dbReference type="CDD" id="cd18186">
    <property type="entry name" value="BTB_POZ_ZBTB_KLHL-like"/>
    <property type="match status" value="1"/>
</dbReference>
<dbReference type="InterPro" id="IPR011043">
    <property type="entry name" value="Gal_Oxase/kelch_b-propeller"/>
</dbReference>
<evidence type="ECO:0000256" key="4">
    <source>
        <dbReference type="SAM" id="MobiDB-lite"/>
    </source>
</evidence>
<organism evidence="7 8">
    <name type="scientific">Ostreobium quekettii</name>
    <dbReference type="NCBI Taxonomy" id="121088"/>
    <lineage>
        <taxon>Eukaryota</taxon>
        <taxon>Viridiplantae</taxon>
        <taxon>Chlorophyta</taxon>
        <taxon>core chlorophytes</taxon>
        <taxon>Ulvophyceae</taxon>
        <taxon>TCBD clade</taxon>
        <taxon>Bryopsidales</taxon>
        <taxon>Ostreobineae</taxon>
        <taxon>Ostreobiaceae</taxon>
        <taxon>Ostreobium</taxon>
    </lineage>
</organism>
<reference evidence="7" key="1">
    <citation type="submission" date="2020-12" db="EMBL/GenBank/DDBJ databases">
        <authorList>
            <person name="Iha C."/>
        </authorList>
    </citation>
    <scope>NUCLEOTIDE SEQUENCE</scope>
</reference>
<dbReference type="SUPFAM" id="SSF117281">
    <property type="entry name" value="Kelch motif"/>
    <property type="match status" value="1"/>
</dbReference>
<gene>
    <name evidence="7" type="ORF">OSTQU699_LOCUS9341</name>
</gene>
<evidence type="ECO:0000256" key="3">
    <source>
        <dbReference type="ARBA" id="ARBA00022737"/>
    </source>
</evidence>
<dbReference type="AlphaFoldDB" id="A0A8S1J9H2"/>
<dbReference type="SMART" id="SM00225">
    <property type="entry name" value="BTB"/>
    <property type="match status" value="1"/>
</dbReference>
<sequence length="605" mass="68689">MARMAAGNGPAMISAVVERLKPEDIELLLANRGLPSVGGKEELAERLQQALTEELCEWKWDKPAQPLRSEIVAAGASAIAHKSCIYVFGGMDEERNEHMGLWKWDTAGHEGFTQVSYRGPIPQTFSAGCYAAVYKDELWVFPGPRNHNMRNICCCDLSRYRWVERATLGEPPCETQMRRNVACFVDGNRLILLGGTYMDRVYLFDFESRQWSKQKTKPPQELQTWSFGGACLVGDWLYAYGSSKRISEEPSVEVWRLDIREWRWEDHILSNGTQPPPFRIHSSSAVVGKKWIIHGGRRPNVSKFNVSDQTFVFDLEEHRWSMLMAEGHQPAAREWHTALGFDGMMVVVGGRVDIPDYEPIPLSFDTMCMEVEILRYREPPVPRQPTGKANILAIYKKLYNNTYLSDVTLLVDGNRVPAHAHVLATHSTVFERMWDSRMRETETHEVVIEDVPYDTMLLLIEYMYGVLSEVPMEHAAVIELFKAADKYAVLGLVKECIVVFKKITTEHTLAPLLEVADERSNDELMQVCKEIAYKRVESVLLTDSFKQLTQRNPDLTLPFMSEVLKRLVPKGHDAEGSAASSSSRSGRSIETRTSGRALLLPSRKT</sequence>
<evidence type="ECO:0000259" key="5">
    <source>
        <dbReference type="PROSITE" id="PS50097"/>
    </source>
</evidence>
<name>A0A8S1J9H2_9CHLO</name>
<dbReference type="PROSITE" id="PS50800">
    <property type="entry name" value="SAP"/>
    <property type="match status" value="1"/>
</dbReference>
<evidence type="ECO:0000259" key="6">
    <source>
        <dbReference type="PROSITE" id="PS50800"/>
    </source>
</evidence>
<evidence type="ECO:0008006" key="9">
    <source>
        <dbReference type="Google" id="ProtNLM"/>
    </source>
</evidence>
<dbReference type="SUPFAM" id="SSF50965">
    <property type="entry name" value="Galactose oxidase, central domain"/>
    <property type="match status" value="1"/>
</dbReference>
<comment type="caution">
    <text evidence="7">The sequence shown here is derived from an EMBL/GenBank/DDBJ whole genome shotgun (WGS) entry which is preliminary data.</text>
</comment>
<evidence type="ECO:0000313" key="8">
    <source>
        <dbReference type="Proteomes" id="UP000708148"/>
    </source>
</evidence>
<keyword evidence="8" id="KW-1185">Reference proteome</keyword>
<feature type="compositionally biased region" description="Low complexity" evidence="4">
    <location>
        <begin position="576"/>
        <end position="596"/>
    </location>
</feature>
<dbReference type="PANTHER" id="PTHR46376">
    <property type="entry name" value="LEUCINE-ZIPPER-LIKE TRANSCRIPTIONAL REGULATOR 1"/>
    <property type="match status" value="1"/>
</dbReference>
<dbReference type="Gene3D" id="2.120.10.80">
    <property type="entry name" value="Kelch-type beta propeller"/>
    <property type="match status" value="2"/>
</dbReference>
<dbReference type="Pfam" id="PF24681">
    <property type="entry name" value="Kelch_KLHDC2_KLHL20_DRC7"/>
    <property type="match status" value="1"/>
</dbReference>
<dbReference type="GO" id="GO:0005794">
    <property type="term" value="C:Golgi apparatus"/>
    <property type="evidence" value="ECO:0007669"/>
    <property type="project" value="TreeGrafter"/>
</dbReference>
<feature type="region of interest" description="Disordered" evidence="4">
    <location>
        <begin position="572"/>
        <end position="605"/>
    </location>
</feature>
<dbReference type="EMBL" id="CAJHUC010002558">
    <property type="protein sequence ID" value="CAD7703984.1"/>
    <property type="molecule type" value="Genomic_DNA"/>
</dbReference>
<dbReference type="Pfam" id="PF00651">
    <property type="entry name" value="BTB"/>
    <property type="match status" value="1"/>
</dbReference>
<feature type="domain" description="SAP" evidence="6">
    <location>
        <begin position="17"/>
        <end position="51"/>
    </location>
</feature>
<feature type="domain" description="BTB" evidence="5">
    <location>
        <begin position="405"/>
        <end position="472"/>
    </location>
</feature>
<protein>
    <recommendedName>
        <fullName evidence="9">BTB domain-containing protein</fullName>
    </recommendedName>
</protein>
<accession>A0A8S1J9H2</accession>
<dbReference type="InterPro" id="IPR051568">
    <property type="entry name" value="LZTR1/Attractin"/>
</dbReference>
<evidence type="ECO:0000313" key="7">
    <source>
        <dbReference type="EMBL" id="CAD7703984.1"/>
    </source>
</evidence>
<proteinExistence type="predicted"/>
<dbReference type="InterPro" id="IPR015915">
    <property type="entry name" value="Kelch-typ_b-propeller"/>
</dbReference>
<dbReference type="InterPro" id="IPR003034">
    <property type="entry name" value="SAP_dom"/>
</dbReference>
<keyword evidence="2" id="KW-0880">Kelch repeat</keyword>
<keyword evidence="3" id="KW-0677">Repeat</keyword>
<dbReference type="PROSITE" id="PS50097">
    <property type="entry name" value="BTB"/>
    <property type="match status" value="1"/>
</dbReference>
<evidence type="ECO:0000256" key="1">
    <source>
        <dbReference type="ARBA" id="ARBA00004906"/>
    </source>
</evidence>
<comment type="pathway">
    <text evidence="1">Protein modification; protein ubiquitination.</text>
</comment>
<dbReference type="Gene3D" id="3.30.710.10">
    <property type="entry name" value="Potassium Channel Kv1.1, Chain A"/>
    <property type="match status" value="1"/>
</dbReference>
<dbReference type="SUPFAM" id="SSF54695">
    <property type="entry name" value="POZ domain"/>
    <property type="match status" value="1"/>
</dbReference>